<protein>
    <recommendedName>
        <fullName evidence="4">ribonuclease Z</fullName>
        <ecNumber evidence="4">3.1.26.11</ecNumber>
    </recommendedName>
</protein>
<keyword evidence="5" id="KW-0819">tRNA processing</keyword>
<proteinExistence type="inferred from homology"/>
<feature type="compositionally biased region" description="Basic residues" evidence="11">
    <location>
        <begin position="1"/>
        <end position="12"/>
    </location>
</feature>
<dbReference type="InterPro" id="IPR001279">
    <property type="entry name" value="Metallo-B-lactamas"/>
</dbReference>
<evidence type="ECO:0000313" key="14">
    <source>
        <dbReference type="EMBL" id="GAP89776.2"/>
    </source>
</evidence>
<comment type="cofactor">
    <cofactor evidence="2">
        <name>Zn(2+)</name>
        <dbReference type="ChEBI" id="CHEBI:29105"/>
    </cofactor>
</comment>
<accession>A0A1W2TN42</accession>
<dbReference type="Proteomes" id="UP000054516">
    <property type="component" value="Unassembled WGS sequence"/>
</dbReference>
<comment type="similarity">
    <text evidence="3">Belongs to the RNase Z family.</text>
</comment>
<keyword evidence="7" id="KW-0479">Metal-binding</keyword>
<keyword evidence="9" id="KW-0378">Hydrolase</keyword>
<keyword evidence="10" id="KW-0862">Zinc</keyword>
<dbReference type="InterPro" id="IPR047151">
    <property type="entry name" value="RNZ2-like"/>
</dbReference>
<evidence type="ECO:0000259" key="12">
    <source>
        <dbReference type="Pfam" id="PF12706"/>
    </source>
</evidence>
<evidence type="ECO:0000256" key="6">
    <source>
        <dbReference type="ARBA" id="ARBA00022722"/>
    </source>
</evidence>
<evidence type="ECO:0000256" key="2">
    <source>
        <dbReference type="ARBA" id="ARBA00001947"/>
    </source>
</evidence>
<dbReference type="Pfam" id="PF12706">
    <property type="entry name" value="Lactamase_B_2"/>
    <property type="match status" value="1"/>
</dbReference>
<feature type="domain" description="Metallo-beta-lactamase" evidence="12">
    <location>
        <begin position="679"/>
        <end position="890"/>
    </location>
</feature>
<name>A0A1W2TN42_ROSNE</name>
<evidence type="ECO:0000256" key="5">
    <source>
        <dbReference type="ARBA" id="ARBA00022694"/>
    </source>
</evidence>
<comment type="catalytic activity">
    <reaction evidence="1">
        <text>Endonucleolytic cleavage of RNA, removing extra 3' nucleotides from tRNA precursor, generating 3' termini of tRNAs. A 3'-hydroxy group is left at the tRNA terminus and a 5'-phosphoryl group is left at the trailer molecule.</text>
        <dbReference type="EC" id="3.1.26.11"/>
    </reaction>
</comment>
<feature type="domain" description="tRNase Z endonuclease" evidence="13">
    <location>
        <begin position="112"/>
        <end position="174"/>
    </location>
</feature>
<organism evidence="14">
    <name type="scientific">Rosellinia necatrix</name>
    <name type="common">White root-rot fungus</name>
    <dbReference type="NCBI Taxonomy" id="77044"/>
    <lineage>
        <taxon>Eukaryota</taxon>
        <taxon>Fungi</taxon>
        <taxon>Dikarya</taxon>
        <taxon>Ascomycota</taxon>
        <taxon>Pezizomycotina</taxon>
        <taxon>Sordariomycetes</taxon>
        <taxon>Xylariomycetidae</taxon>
        <taxon>Xylariales</taxon>
        <taxon>Xylariaceae</taxon>
        <taxon>Rosellinia</taxon>
    </lineage>
</organism>
<keyword evidence="6" id="KW-0540">Nuclease</keyword>
<keyword evidence="8" id="KW-0255">Endonuclease</keyword>
<dbReference type="PANTHER" id="PTHR12553">
    <property type="entry name" value="ZINC PHOSPHODIESTERASE ELAC PROTEIN 2"/>
    <property type="match status" value="1"/>
</dbReference>
<feature type="region of interest" description="Disordered" evidence="11">
    <location>
        <begin position="286"/>
        <end position="307"/>
    </location>
</feature>
<evidence type="ECO:0000256" key="10">
    <source>
        <dbReference type="ARBA" id="ARBA00022833"/>
    </source>
</evidence>
<feature type="region of interest" description="Disordered" evidence="11">
    <location>
        <begin position="1"/>
        <end position="38"/>
    </location>
</feature>
<gene>
    <name evidence="14" type="ORF">SAMD00023353_3600740</name>
</gene>
<keyword evidence="15" id="KW-1185">Reference proteome</keyword>
<dbReference type="AlphaFoldDB" id="A0A1W2TN42"/>
<evidence type="ECO:0000256" key="8">
    <source>
        <dbReference type="ARBA" id="ARBA00022759"/>
    </source>
</evidence>
<dbReference type="Gene3D" id="3.60.15.10">
    <property type="entry name" value="Ribonuclease Z/Hydroxyacylglutathione hydrolase-like"/>
    <property type="match status" value="2"/>
</dbReference>
<reference evidence="14" key="1">
    <citation type="submission" date="2016-03" db="EMBL/GenBank/DDBJ databases">
        <title>Draft genome sequence of Rosellinia necatrix.</title>
        <authorList>
            <person name="Kanematsu S."/>
        </authorList>
    </citation>
    <scope>NUCLEOTIDE SEQUENCE [LARGE SCALE GENOMIC DNA]</scope>
    <source>
        <strain evidence="14">W97</strain>
    </source>
</reference>
<evidence type="ECO:0000256" key="4">
    <source>
        <dbReference type="ARBA" id="ARBA00012477"/>
    </source>
</evidence>
<dbReference type="InterPro" id="IPR027794">
    <property type="entry name" value="tRNase_Z_dom"/>
</dbReference>
<dbReference type="GO" id="GO:0005739">
    <property type="term" value="C:mitochondrion"/>
    <property type="evidence" value="ECO:0007669"/>
    <property type="project" value="TreeGrafter"/>
</dbReference>
<dbReference type="EC" id="3.1.26.11" evidence="4"/>
<sequence length="956" mass="105532">MKSRYAVAKKLRAPSSKPPLARVSFQRPSPSRFANTPLPDPTLFGEPAVFSVLRPTKGDLRRNQHIPAQFLLFSNPELAADTARSTARSATAEPAAPGSNTAFAVRMLNYAQIVTAPTADTPGASVVLHFDNQRYLFGHVAEGTQRACNQRKLALSKLAHVFLSGPVNWRNAGGLLGLILTIAESHSSSKEQNELNMTEKAMKRKLSRPSAITRYDLAAVTSLHVHSGENLSHLIATSRRFIFRKGFPLRPHEVRSDPRGAQGPASSEPDWKDDNINVWYMPVESQTKDSAVTSPRKRSHDEFSESAAAIAADGDDRRVAETIVQQMFDSDWTMDALVQTTLHQAKLPAKLFVRDDEGHLQVYTGPMPGSAGPVPDIPVLVRQPWPGALVTELPRTQPSNKSMCYIVKGHDRRGRFNPEVAERLGVSKRDYRLLTNRQNAQGKDGIVVTPEMVLGETVTGSGFAMMDVPDISYIDALIGRPEWADSQIMRGVHVIFWLLGRDVVNDARLQGFMEKMSSVRHIVTSPDTCPNMLALESVATQAYKLHCIDPDRFPLPAYSNELALSGAPTGSQSTSTYEVGRVGKTVQFAPQYLHQDDKIIPFPDIPKLARQGLDGETLRLAAKAKAKVTAPDFIAKVEKVEADIPNRDTEIISLGTGSAVPSKYRNVAGTLVRVPGYGNYLFDAGENTMGQLRRVFGSELPSVLRDLKVIWISHLHADHHLGTASVIKAWHEETNKSDPSAQLFVSSHGNMIDWLREYSDVEDFGFGRLLTHSFTRFDPQTRVCDPRFFSSEETERFGLEKISGCWVHHCFGALATVFTFPSGLKIAYSGDCRPSEVFAKIGQGATLLIHESTFDDALKGDAAAKKHSTMSEAIDVGRRMGARRILLTHFSQRYQNIPIVQEDFDVQPNTGKLAGGKADEVVLLAFDYMRVKLGDFRKAQAFLPAVQKLFEGETSE</sequence>
<dbReference type="CDD" id="cd07718">
    <property type="entry name" value="RNaseZ_ELAC1_ELAC2-C-term-like_MBL-fold"/>
    <property type="match status" value="1"/>
</dbReference>
<dbReference type="PANTHER" id="PTHR12553:SF49">
    <property type="entry name" value="ZINC PHOSPHODIESTERASE ELAC PROTEIN 2"/>
    <property type="match status" value="1"/>
</dbReference>
<evidence type="ECO:0000313" key="15">
    <source>
        <dbReference type="Proteomes" id="UP000054516"/>
    </source>
</evidence>
<feature type="region of interest" description="Disordered" evidence="11">
    <location>
        <begin position="252"/>
        <end position="273"/>
    </location>
</feature>
<evidence type="ECO:0000256" key="9">
    <source>
        <dbReference type="ARBA" id="ARBA00022801"/>
    </source>
</evidence>
<dbReference type="GO" id="GO:0046872">
    <property type="term" value="F:metal ion binding"/>
    <property type="evidence" value="ECO:0007669"/>
    <property type="project" value="UniProtKB-KW"/>
</dbReference>
<evidence type="ECO:0000256" key="7">
    <source>
        <dbReference type="ARBA" id="ARBA00022723"/>
    </source>
</evidence>
<dbReference type="EMBL" id="DF977481">
    <property type="protein sequence ID" value="GAP89776.2"/>
    <property type="molecule type" value="Genomic_DNA"/>
</dbReference>
<dbReference type="GO" id="GO:1990180">
    <property type="term" value="P:mitochondrial tRNA 3'-end processing"/>
    <property type="evidence" value="ECO:0007669"/>
    <property type="project" value="TreeGrafter"/>
</dbReference>
<evidence type="ECO:0000256" key="11">
    <source>
        <dbReference type="SAM" id="MobiDB-lite"/>
    </source>
</evidence>
<dbReference type="STRING" id="77044.A0A1W2TN42"/>
<dbReference type="Pfam" id="PF13691">
    <property type="entry name" value="Lactamase_B_4"/>
    <property type="match status" value="1"/>
</dbReference>
<dbReference type="InterPro" id="IPR036866">
    <property type="entry name" value="RibonucZ/Hydroxyglut_hydro"/>
</dbReference>
<dbReference type="OrthoDB" id="527344at2759"/>
<evidence type="ECO:0000256" key="1">
    <source>
        <dbReference type="ARBA" id="ARBA00000402"/>
    </source>
</evidence>
<dbReference type="SUPFAM" id="SSF56281">
    <property type="entry name" value="Metallo-hydrolase/oxidoreductase"/>
    <property type="match status" value="1"/>
</dbReference>
<evidence type="ECO:0000256" key="3">
    <source>
        <dbReference type="ARBA" id="ARBA00007823"/>
    </source>
</evidence>
<evidence type="ECO:0000259" key="13">
    <source>
        <dbReference type="Pfam" id="PF13691"/>
    </source>
</evidence>
<dbReference type="GO" id="GO:0042781">
    <property type="term" value="F:3'-tRNA processing endoribonuclease activity"/>
    <property type="evidence" value="ECO:0007669"/>
    <property type="project" value="UniProtKB-EC"/>
</dbReference>
<dbReference type="OMA" id="INYICQL"/>